<organism evidence="2 3">
    <name type="scientific">Sphingopyxis macrogoltabida</name>
    <name type="common">Sphingomonas macrogoltabidus</name>
    <dbReference type="NCBI Taxonomy" id="33050"/>
    <lineage>
        <taxon>Bacteria</taxon>
        <taxon>Pseudomonadati</taxon>
        <taxon>Pseudomonadota</taxon>
        <taxon>Alphaproteobacteria</taxon>
        <taxon>Sphingomonadales</taxon>
        <taxon>Sphingomonadaceae</taxon>
        <taxon>Sphingopyxis</taxon>
    </lineage>
</organism>
<dbReference type="Proteomes" id="UP000076088">
    <property type="component" value="Chromosome"/>
</dbReference>
<keyword evidence="1" id="KW-0732">Signal</keyword>
<feature type="signal peptide" evidence="1">
    <location>
        <begin position="1"/>
        <end position="24"/>
    </location>
</feature>
<dbReference type="EMBL" id="CP013344">
    <property type="protein sequence ID" value="AMU91022.1"/>
    <property type="molecule type" value="Genomic_DNA"/>
</dbReference>
<protein>
    <recommendedName>
        <fullName evidence="4">Heme-binding protein</fullName>
    </recommendedName>
</protein>
<feature type="chain" id="PRO_5042283123" description="Heme-binding protein" evidence="1">
    <location>
        <begin position="25"/>
        <end position="161"/>
    </location>
</feature>
<dbReference type="Pfam" id="PF03928">
    <property type="entry name" value="HbpS-like"/>
    <property type="match status" value="1"/>
</dbReference>
<dbReference type="InterPro" id="IPR038084">
    <property type="entry name" value="PduO/GlcC-like_sf"/>
</dbReference>
<name>A0AAC9AW71_SPHMC</name>
<evidence type="ECO:0000313" key="3">
    <source>
        <dbReference type="Proteomes" id="UP000076088"/>
    </source>
</evidence>
<reference evidence="2 3" key="2">
    <citation type="journal article" date="2016" name="Genome Announc.">
        <title>Complete Genome Sequence of Sphingopyxis macrogoltabida Strain 203N (NBRC 111659), a Polyethylene Glycol Degrader.</title>
        <authorList>
            <person name="Ohtsubo Y."/>
            <person name="Nonoyama S."/>
            <person name="Nagata Y."/>
            <person name="Numata M."/>
            <person name="Tsuchikane K."/>
            <person name="Hosoyama A."/>
            <person name="Yamazoe A."/>
            <person name="Tsuda M."/>
            <person name="Fujita N."/>
            <person name="Kawai F."/>
        </authorList>
    </citation>
    <scope>NUCLEOTIDE SEQUENCE [LARGE SCALE GENOMIC DNA]</scope>
    <source>
        <strain evidence="2 3">203N</strain>
    </source>
</reference>
<gene>
    <name evidence="2" type="ORF">ATM17_18565</name>
</gene>
<dbReference type="Gene3D" id="3.30.450.150">
    <property type="entry name" value="Haem-degrading domain"/>
    <property type="match status" value="1"/>
</dbReference>
<evidence type="ECO:0000256" key="1">
    <source>
        <dbReference type="SAM" id="SignalP"/>
    </source>
</evidence>
<dbReference type="InterPro" id="IPR052517">
    <property type="entry name" value="GlcG_carb_metab_protein"/>
</dbReference>
<accession>A0AAC9AW71</accession>
<dbReference type="RefSeq" id="WP_054730840.1">
    <property type="nucleotide sequence ID" value="NZ_CP009429.1"/>
</dbReference>
<dbReference type="KEGG" id="smaz:LH19_18000"/>
<keyword evidence="3" id="KW-1185">Reference proteome</keyword>
<evidence type="ECO:0000313" key="2">
    <source>
        <dbReference type="EMBL" id="AMU91022.1"/>
    </source>
</evidence>
<sequence>MTRILFSAAVAACLSVSAAVPAVAEPGDAMVGLADAQAIAGRAQRTATEKGLNMAIVVVNREGRVILSYRMDGSSFINLALAEKKAATAAAIGAPTSILEQLADGGKPSLLSVPGAALVGGGVPIMRGDRIVGGIGVSGGSAQDDEAVAKSGLDAAASGAK</sequence>
<proteinExistence type="predicted"/>
<reference evidence="3" key="1">
    <citation type="submission" date="2015-11" db="EMBL/GenBank/DDBJ databases">
        <title>Complete genome sequence of a polyethylene-glycol degrader Sphingopyxis macrogoltabida 203N (NBRC 111659).</title>
        <authorList>
            <person name="Yoshiyuki O."/>
            <person name="Shouta N."/>
            <person name="Nagata Y."/>
            <person name="Numata M."/>
            <person name="Tsuchikane K."/>
            <person name="Hosoyama A."/>
            <person name="Yamazoe A."/>
            <person name="Tsuda M."/>
            <person name="Fujita N."/>
            <person name="Kawai F."/>
        </authorList>
    </citation>
    <scope>NUCLEOTIDE SEQUENCE [LARGE SCALE GENOMIC DNA]</scope>
    <source>
        <strain evidence="3">203N</strain>
    </source>
</reference>
<dbReference type="PANTHER" id="PTHR34309">
    <property type="entry name" value="SLR1406 PROTEIN"/>
    <property type="match status" value="1"/>
</dbReference>
<dbReference type="AlphaFoldDB" id="A0AAC9AW71"/>
<dbReference type="PANTHER" id="PTHR34309:SF1">
    <property type="entry name" value="PROTEIN GLCG"/>
    <property type="match status" value="1"/>
</dbReference>
<evidence type="ECO:0008006" key="4">
    <source>
        <dbReference type="Google" id="ProtNLM"/>
    </source>
</evidence>
<dbReference type="SUPFAM" id="SSF143744">
    <property type="entry name" value="GlcG-like"/>
    <property type="match status" value="1"/>
</dbReference>
<dbReference type="InterPro" id="IPR005624">
    <property type="entry name" value="PduO/GlcC-like"/>
</dbReference>